<proteinExistence type="predicted"/>
<protein>
    <recommendedName>
        <fullName evidence="2">HNH domain-containing protein</fullName>
    </recommendedName>
</protein>
<dbReference type="EMBL" id="AZMM01004519">
    <property type="protein sequence ID" value="ETJ41555.1"/>
    <property type="molecule type" value="Genomic_DNA"/>
</dbReference>
<dbReference type="AlphaFoldDB" id="W1YII4"/>
<evidence type="ECO:0000313" key="1">
    <source>
        <dbReference type="EMBL" id="ETJ41555.1"/>
    </source>
</evidence>
<evidence type="ECO:0008006" key="2">
    <source>
        <dbReference type="Google" id="ProtNLM"/>
    </source>
</evidence>
<organism evidence="1">
    <name type="scientific">human gut metagenome</name>
    <dbReference type="NCBI Taxonomy" id="408170"/>
    <lineage>
        <taxon>unclassified sequences</taxon>
        <taxon>metagenomes</taxon>
        <taxon>organismal metagenomes</taxon>
    </lineage>
</organism>
<sequence>PEEDLVCLCSNCHRMIHRRRDKILSVEELKEIMEERSVFA</sequence>
<name>W1YII4_9ZZZZ</name>
<gene>
    <name evidence="1" type="ORF">Q604_UNBC04519G0001</name>
</gene>
<reference evidence="1" key="1">
    <citation type="submission" date="2013-12" db="EMBL/GenBank/DDBJ databases">
        <title>A Varibaculum cambriense genome reconstructed from a premature infant gut community with otherwise low bacterial novelty that shifts toward anaerobic metabolism during the third week of life.</title>
        <authorList>
            <person name="Brown C.T."/>
            <person name="Sharon I."/>
            <person name="Thomas B.C."/>
            <person name="Castelle C.J."/>
            <person name="Morowitz M.J."/>
            <person name="Banfield J.F."/>
        </authorList>
    </citation>
    <scope>NUCLEOTIDE SEQUENCE</scope>
</reference>
<accession>W1YII4</accession>
<comment type="caution">
    <text evidence="1">The sequence shown here is derived from an EMBL/GenBank/DDBJ whole genome shotgun (WGS) entry which is preliminary data.</text>
</comment>
<feature type="non-terminal residue" evidence="1">
    <location>
        <position position="1"/>
    </location>
</feature>